<name>A0A1F5TSH9_9BACT</name>
<dbReference type="Pfam" id="PF03641">
    <property type="entry name" value="Lysine_decarbox"/>
    <property type="match status" value="1"/>
</dbReference>
<comment type="similarity">
    <text evidence="1">Belongs to the LOG family.</text>
</comment>
<accession>A0A1F5TSH9</accession>
<dbReference type="PANTHER" id="PTHR43393">
    <property type="entry name" value="CYTOKININ RIBOSIDE 5'-MONOPHOSPHATE PHOSPHORIBOHYDROLASE"/>
    <property type="match status" value="1"/>
</dbReference>
<dbReference type="AlphaFoldDB" id="A0A1F5TSH9"/>
<dbReference type="GO" id="GO:0016787">
    <property type="term" value="F:hydrolase activity"/>
    <property type="evidence" value="ECO:0007669"/>
    <property type="project" value="UniProtKB-KW"/>
</dbReference>
<dbReference type="PANTHER" id="PTHR43393:SF2">
    <property type="entry name" value="CYTOKININ RIBOSIDE 5'-MONOPHOSPHATE PHOSPHORIBOHYDROLASE"/>
    <property type="match status" value="1"/>
</dbReference>
<gene>
    <name evidence="2" type="ORF">A2531_02460</name>
</gene>
<proteinExistence type="inferred from homology"/>
<organism evidence="2 3">
    <name type="scientific">Candidatus Falkowbacteria bacterium RIFOXYD2_FULL_34_120</name>
    <dbReference type="NCBI Taxonomy" id="1798007"/>
    <lineage>
        <taxon>Bacteria</taxon>
        <taxon>Candidatus Falkowiibacteriota</taxon>
    </lineage>
</organism>
<dbReference type="InterPro" id="IPR052341">
    <property type="entry name" value="LOG_family_nucleotidases"/>
</dbReference>
<sequence length="226" mass="25803">MENEHRIEEFKIGKDAWRVLNYQAEFVNGVNKLNELELEKAVTIFGSARTSPENNDYKTAQKLGFLFAKNNYAIVTGGGGGIMEAANRGAHKAKGKSVGLNIILPFEQKPNKYSNIRIDFKYFFIRKVNLVRYSKAFIVMPGGFGTLDELFEVLTLIQTKRMKKCPIVLVGSQYWQGLFDWIKSSLLKHGNISAEDLGLFKILDDPKEIFKFINNYNHLKRKGDKN</sequence>
<dbReference type="InterPro" id="IPR031100">
    <property type="entry name" value="LOG_fam"/>
</dbReference>
<dbReference type="EMBL" id="MFGO01000008">
    <property type="protein sequence ID" value="OGF41531.1"/>
    <property type="molecule type" value="Genomic_DNA"/>
</dbReference>
<evidence type="ECO:0000313" key="3">
    <source>
        <dbReference type="Proteomes" id="UP000177579"/>
    </source>
</evidence>
<dbReference type="GO" id="GO:0009691">
    <property type="term" value="P:cytokinin biosynthetic process"/>
    <property type="evidence" value="ECO:0007669"/>
    <property type="project" value="UniProtKB-UniRule"/>
</dbReference>
<dbReference type="NCBIfam" id="TIGR00730">
    <property type="entry name" value="Rossman fold protein, TIGR00730 family"/>
    <property type="match status" value="1"/>
</dbReference>
<keyword evidence="1" id="KW-0378">Hydrolase</keyword>
<dbReference type="Gene3D" id="3.40.50.450">
    <property type="match status" value="1"/>
</dbReference>
<dbReference type="InterPro" id="IPR005269">
    <property type="entry name" value="LOG"/>
</dbReference>
<comment type="caution">
    <text evidence="2">The sequence shown here is derived from an EMBL/GenBank/DDBJ whole genome shotgun (WGS) entry which is preliminary data.</text>
</comment>
<evidence type="ECO:0000313" key="2">
    <source>
        <dbReference type="EMBL" id="OGF41531.1"/>
    </source>
</evidence>
<dbReference type="Proteomes" id="UP000177579">
    <property type="component" value="Unassembled WGS sequence"/>
</dbReference>
<dbReference type="EC" id="3.2.2.n1" evidence="1"/>
<keyword evidence="1" id="KW-0203">Cytokinin biosynthesis</keyword>
<evidence type="ECO:0000256" key="1">
    <source>
        <dbReference type="RuleBase" id="RU363015"/>
    </source>
</evidence>
<dbReference type="SUPFAM" id="SSF102405">
    <property type="entry name" value="MCP/YpsA-like"/>
    <property type="match status" value="1"/>
</dbReference>
<reference evidence="2 3" key="1">
    <citation type="journal article" date="2016" name="Nat. Commun.">
        <title>Thousands of microbial genomes shed light on interconnected biogeochemical processes in an aquifer system.</title>
        <authorList>
            <person name="Anantharaman K."/>
            <person name="Brown C.T."/>
            <person name="Hug L.A."/>
            <person name="Sharon I."/>
            <person name="Castelle C.J."/>
            <person name="Probst A.J."/>
            <person name="Thomas B.C."/>
            <person name="Singh A."/>
            <person name="Wilkins M.J."/>
            <person name="Karaoz U."/>
            <person name="Brodie E.L."/>
            <person name="Williams K.H."/>
            <person name="Hubbard S.S."/>
            <person name="Banfield J.F."/>
        </authorList>
    </citation>
    <scope>NUCLEOTIDE SEQUENCE [LARGE SCALE GENOMIC DNA]</scope>
</reference>
<protein>
    <recommendedName>
        <fullName evidence="1">Cytokinin riboside 5'-monophosphate phosphoribohydrolase</fullName>
        <ecNumber evidence="1">3.2.2.n1</ecNumber>
    </recommendedName>
</protein>
<dbReference type="GO" id="GO:0005829">
    <property type="term" value="C:cytosol"/>
    <property type="evidence" value="ECO:0007669"/>
    <property type="project" value="TreeGrafter"/>
</dbReference>